<comment type="caution">
    <text evidence="1">The sequence shown here is derived from an EMBL/GenBank/DDBJ whole genome shotgun (WGS) entry which is preliminary data.</text>
</comment>
<evidence type="ECO:0000313" key="1">
    <source>
        <dbReference type="EMBL" id="MBC6449669.1"/>
    </source>
</evidence>
<organism evidence="1 2">
    <name type="scientific">Actinokineospora xionganensis</name>
    <dbReference type="NCBI Taxonomy" id="2684470"/>
    <lineage>
        <taxon>Bacteria</taxon>
        <taxon>Bacillati</taxon>
        <taxon>Actinomycetota</taxon>
        <taxon>Actinomycetes</taxon>
        <taxon>Pseudonocardiales</taxon>
        <taxon>Pseudonocardiaceae</taxon>
        <taxon>Actinokineospora</taxon>
    </lineage>
</organism>
<proteinExistence type="predicted"/>
<evidence type="ECO:0000313" key="2">
    <source>
        <dbReference type="Proteomes" id="UP000734823"/>
    </source>
</evidence>
<dbReference type="Proteomes" id="UP000734823">
    <property type="component" value="Unassembled WGS sequence"/>
</dbReference>
<dbReference type="EMBL" id="JABVED010000012">
    <property type="protein sequence ID" value="MBC6449669.1"/>
    <property type="molecule type" value="Genomic_DNA"/>
</dbReference>
<name>A0ABR7LAD0_9PSEU</name>
<accession>A0ABR7LAD0</accession>
<dbReference type="Pfam" id="PF13328">
    <property type="entry name" value="HD_4"/>
    <property type="match status" value="1"/>
</dbReference>
<dbReference type="SUPFAM" id="SSF109604">
    <property type="entry name" value="HD-domain/PDEase-like"/>
    <property type="match status" value="1"/>
</dbReference>
<sequence length="141" mass="15183">MFTVDDAIRIARDAHEGQVDKSGRPYIGHPLRVMKNVSGEYEQMTAVLHDVIEDTAVTAEDLAAQGCPPEVVAAVVAISKVAGEDQETYLARVAANPIALAVKFADIADNTSPDRLAKLDEHTQRRLRAKYTAALAFLGAP</sequence>
<gene>
    <name evidence="1" type="ORF">GPZ80_21125</name>
</gene>
<dbReference type="RefSeq" id="WP_187222644.1">
    <property type="nucleotide sequence ID" value="NZ_JABVED010000012.1"/>
</dbReference>
<keyword evidence="2" id="KW-1185">Reference proteome</keyword>
<dbReference type="Gene3D" id="1.10.3210.10">
    <property type="entry name" value="Hypothetical protein af1432"/>
    <property type="match status" value="1"/>
</dbReference>
<protein>
    <submittedName>
        <fullName evidence="1">Phosphohydrolase</fullName>
    </submittedName>
</protein>
<reference evidence="1 2" key="1">
    <citation type="submission" date="2020-06" db="EMBL/GenBank/DDBJ databases">
        <title>Actinokineospora xiongansis sp. nov., isolated from soil of Baiyangdian.</title>
        <authorList>
            <person name="Zhang X."/>
        </authorList>
    </citation>
    <scope>NUCLEOTIDE SEQUENCE [LARGE SCALE GENOMIC DNA]</scope>
    <source>
        <strain evidence="1 2">HBU206404</strain>
    </source>
</reference>